<evidence type="ECO:0000313" key="2">
    <source>
        <dbReference type="Proteomes" id="UP000266298"/>
    </source>
</evidence>
<dbReference type="GO" id="GO:0016787">
    <property type="term" value="F:hydrolase activity"/>
    <property type="evidence" value="ECO:0007669"/>
    <property type="project" value="UniProtKB-KW"/>
</dbReference>
<organism evidence="1 2">
    <name type="scientific">Clavibacter michiganensis</name>
    <dbReference type="NCBI Taxonomy" id="28447"/>
    <lineage>
        <taxon>Bacteria</taxon>
        <taxon>Bacillati</taxon>
        <taxon>Actinomycetota</taxon>
        <taxon>Actinomycetes</taxon>
        <taxon>Micrococcales</taxon>
        <taxon>Microbacteriaceae</taxon>
        <taxon>Clavibacter</taxon>
    </lineage>
</organism>
<dbReference type="AlphaFoldDB" id="A0A399N761"/>
<comment type="caution">
    <text evidence="1">The sequence shown here is derived from an EMBL/GenBank/DDBJ whole genome shotgun (WGS) entry which is preliminary data.</text>
</comment>
<reference evidence="1 2" key="1">
    <citation type="submission" date="2018-08" db="EMBL/GenBank/DDBJ databases">
        <title>Genome Sequence of Clavibacter michiganensis Subspecies type strains, and the Atypical Peach-Colored Strains Isolated from Tomato.</title>
        <authorList>
            <person name="Osdaghi E."/>
            <person name="Portier P."/>
            <person name="Briand M."/>
            <person name="Jacques M.-A."/>
        </authorList>
    </citation>
    <scope>NUCLEOTIDE SEQUENCE [LARGE SCALE GENOMIC DNA]</scope>
    <source>
        <strain evidence="1 2">CFBP 7493</strain>
    </source>
</reference>
<evidence type="ECO:0000313" key="1">
    <source>
        <dbReference type="EMBL" id="RII89943.1"/>
    </source>
</evidence>
<proteinExistence type="predicted"/>
<sequence length="61" mass="6087">MTSTPAGAVALPPTRVTYPAGSVASGGEVLRVDDLADGTRAVVLDATACHPVDAAWPDQPA</sequence>
<dbReference type="Proteomes" id="UP000266298">
    <property type="component" value="Unassembled WGS sequence"/>
</dbReference>
<accession>A0A399N761</accession>
<feature type="non-terminal residue" evidence="1">
    <location>
        <position position="61"/>
    </location>
</feature>
<dbReference type="EMBL" id="QWEC01000681">
    <property type="protein sequence ID" value="RII89943.1"/>
    <property type="molecule type" value="Genomic_DNA"/>
</dbReference>
<protein>
    <submittedName>
        <fullName evidence="1">Metal-dependent hydrolase</fullName>
    </submittedName>
</protein>
<keyword evidence="1" id="KW-0378">Hydrolase</keyword>
<name>A0A399N761_9MICO</name>
<gene>
    <name evidence="1" type="ORF">DZF96_17645</name>
</gene>